<name>A0A0N4VQT4_ENTVE</name>
<organism evidence="1">
    <name type="scientific">Enterobius vermicularis</name>
    <name type="common">Human pinworm</name>
    <dbReference type="NCBI Taxonomy" id="51028"/>
    <lineage>
        <taxon>Eukaryota</taxon>
        <taxon>Metazoa</taxon>
        <taxon>Ecdysozoa</taxon>
        <taxon>Nematoda</taxon>
        <taxon>Chromadorea</taxon>
        <taxon>Rhabditida</taxon>
        <taxon>Spirurina</taxon>
        <taxon>Oxyuridomorpha</taxon>
        <taxon>Oxyuroidea</taxon>
        <taxon>Oxyuridae</taxon>
        <taxon>Enterobius</taxon>
    </lineage>
</organism>
<proteinExistence type="predicted"/>
<protein>
    <submittedName>
        <fullName evidence="1">Saposin B-type domain-containing protein</fullName>
    </submittedName>
</protein>
<accession>A0A0N4VQT4</accession>
<evidence type="ECO:0000313" key="1">
    <source>
        <dbReference type="WBParaSite" id="EVEC_0001338801-mRNA-1"/>
    </source>
</evidence>
<dbReference type="WBParaSite" id="EVEC_0001338801-mRNA-1">
    <property type="protein sequence ID" value="EVEC_0001338801-mRNA-1"/>
    <property type="gene ID" value="EVEC_0001338801"/>
</dbReference>
<sequence length="137" mass="15099">LKNVLCFVLAFKRISDQQVVVGDICGLCESCRRDFIEVQSNVRGSLSCVVGEMSLILHLLGAAFQCRTDQSFTIEIVVGAAFKNIVGYLSSKASASGFICDRTSGQHIRYGHYILLSFGEKGKKNLHQEAVYYIKGN</sequence>
<dbReference type="AlphaFoldDB" id="A0A0N4VQT4"/>
<reference evidence="1" key="1">
    <citation type="submission" date="2017-02" db="UniProtKB">
        <authorList>
            <consortium name="WormBaseParasite"/>
        </authorList>
    </citation>
    <scope>IDENTIFICATION</scope>
</reference>